<protein>
    <submittedName>
        <fullName evidence="1">Uncharacterized protein</fullName>
    </submittedName>
</protein>
<sequence length="57" mass="6343">MVSGLQVRDSSDFHREQRAFEAVKSLFMLARTCQPPRKSSGTRTDLSVAIGFVNSLN</sequence>
<keyword evidence="2" id="KW-1185">Reference proteome</keyword>
<organism evidence="1 2">
    <name type="scientific">Lyngbya aestuarii BL J</name>
    <dbReference type="NCBI Taxonomy" id="1348334"/>
    <lineage>
        <taxon>Bacteria</taxon>
        <taxon>Bacillati</taxon>
        <taxon>Cyanobacteriota</taxon>
        <taxon>Cyanophyceae</taxon>
        <taxon>Oscillatoriophycideae</taxon>
        <taxon>Oscillatoriales</taxon>
        <taxon>Microcoleaceae</taxon>
        <taxon>Lyngbya</taxon>
    </lineage>
</organism>
<reference evidence="1 2" key="1">
    <citation type="journal article" date="2013" name="Front. Microbiol.">
        <title>Comparative genomic analyses of the cyanobacterium, Lyngbya aestuarii BL J, a powerful hydrogen producer.</title>
        <authorList>
            <person name="Kothari A."/>
            <person name="Vaughn M."/>
            <person name="Garcia-Pichel F."/>
        </authorList>
    </citation>
    <scope>NUCLEOTIDE SEQUENCE [LARGE SCALE GENOMIC DNA]</scope>
    <source>
        <strain evidence="1 2">BL J</strain>
    </source>
</reference>
<evidence type="ECO:0000313" key="1">
    <source>
        <dbReference type="EMBL" id="ERT04807.1"/>
    </source>
</evidence>
<comment type="caution">
    <text evidence="1">The sequence shown here is derived from an EMBL/GenBank/DDBJ whole genome shotgun (WGS) entry which is preliminary data.</text>
</comment>
<evidence type="ECO:0000313" key="2">
    <source>
        <dbReference type="Proteomes" id="UP000017127"/>
    </source>
</evidence>
<proteinExistence type="predicted"/>
<gene>
    <name evidence="1" type="ORF">M595_5228</name>
</gene>
<dbReference type="AlphaFoldDB" id="U7QC66"/>
<dbReference type="Proteomes" id="UP000017127">
    <property type="component" value="Unassembled WGS sequence"/>
</dbReference>
<name>U7QC66_9CYAN</name>
<dbReference type="EMBL" id="AUZM01000079">
    <property type="protein sequence ID" value="ERT04807.1"/>
    <property type="molecule type" value="Genomic_DNA"/>
</dbReference>
<accession>U7QC66</accession>